<evidence type="ECO:0000313" key="2">
    <source>
        <dbReference type="Proteomes" id="UP000061660"/>
    </source>
</evidence>
<keyword evidence="2" id="KW-1185">Reference proteome</keyword>
<name>A0A0U2IME4_9BACL</name>
<dbReference type="Proteomes" id="UP000061660">
    <property type="component" value="Chromosome"/>
</dbReference>
<protein>
    <submittedName>
        <fullName evidence="1">Uncharacterized protein</fullName>
    </submittedName>
</protein>
<dbReference type="EMBL" id="CP013652">
    <property type="protein sequence ID" value="ALS22539.1"/>
    <property type="molecule type" value="Genomic_DNA"/>
</dbReference>
<evidence type="ECO:0000313" key="1">
    <source>
        <dbReference type="EMBL" id="ALS22539.1"/>
    </source>
</evidence>
<organism evidence="1 2">
    <name type="scientific">Paenibacillus naphthalenovorans</name>
    <dbReference type="NCBI Taxonomy" id="162209"/>
    <lineage>
        <taxon>Bacteria</taxon>
        <taxon>Bacillati</taxon>
        <taxon>Bacillota</taxon>
        <taxon>Bacilli</taxon>
        <taxon>Bacillales</taxon>
        <taxon>Paenibacillaceae</taxon>
        <taxon>Paenibacillus</taxon>
    </lineage>
</organism>
<dbReference type="AlphaFoldDB" id="A0A0U2IME4"/>
<dbReference type="STRING" id="162209.IJ22_21650"/>
<gene>
    <name evidence="1" type="ORF">IJ22_21650</name>
</gene>
<dbReference type="PATRIC" id="fig|162209.4.peg.2304"/>
<sequence length="51" mass="5939">MIGFTSKIWYNNLKVSLMETYIYMGGISMVSGFNFRVYGLLRKGGEIYYEP</sequence>
<reference evidence="1 2" key="2">
    <citation type="journal article" date="2016" name="Genome Announc.">
        <title>Complete Genome Sequences of Two Interactive Moderate Thermophiles, Paenibacillus napthalenovorans 32O-Y and Paenibacillus sp. 32O-W.</title>
        <authorList>
            <person name="Butler R.R.III."/>
            <person name="Wang J."/>
            <person name="Stark B.C."/>
            <person name="Pombert J.F."/>
        </authorList>
    </citation>
    <scope>NUCLEOTIDE SEQUENCE [LARGE SCALE GENOMIC DNA]</scope>
    <source>
        <strain evidence="1 2">32O-Y</strain>
    </source>
</reference>
<reference evidence="2" key="1">
    <citation type="submission" date="2015-12" db="EMBL/GenBank/DDBJ databases">
        <title>Complete genome sequences of two moderately thermophilic Paenibacillus species.</title>
        <authorList>
            <person name="Butler R.III."/>
            <person name="Wang J."/>
            <person name="Stark B.C."/>
            <person name="Pombert J.-F."/>
        </authorList>
    </citation>
    <scope>NUCLEOTIDE SEQUENCE [LARGE SCALE GENOMIC DNA]</scope>
    <source>
        <strain evidence="2">32O-Y</strain>
    </source>
</reference>
<dbReference type="KEGG" id="pnp:IJ22_21650"/>
<proteinExistence type="predicted"/>
<accession>A0A0U2IME4</accession>